<gene>
    <name evidence="4" type="ORF">NDU88_002899</name>
</gene>
<proteinExistence type="predicted"/>
<feature type="domain" description="Peptidase S1" evidence="3">
    <location>
        <begin position="14"/>
        <end position="66"/>
    </location>
</feature>
<dbReference type="InterPro" id="IPR043504">
    <property type="entry name" value="Peptidase_S1_PA_chymotrypsin"/>
</dbReference>
<evidence type="ECO:0000313" key="4">
    <source>
        <dbReference type="EMBL" id="KAJ1162431.1"/>
    </source>
</evidence>
<evidence type="ECO:0000256" key="2">
    <source>
        <dbReference type="SAM" id="MobiDB-lite"/>
    </source>
</evidence>
<dbReference type="PANTHER" id="PTHR24252">
    <property type="entry name" value="ACROSIN-RELATED"/>
    <property type="match status" value="1"/>
</dbReference>
<dbReference type="GO" id="GO:0007340">
    <property type="term" value="P:acrosome reaction"/>
    <property type="evidence" value="ECO:0007669"/>
    <property type="project" value="TreeGrafter"/>
</dbReference>
<keyword evidence="5" id="KW-1185">Reference proteome</keyword>
<accession>A0AAV7SEU5</accession>
<dbReference type="EMBL" id="JANPWB010000008">
    <property type="protein sequence ID" value="KAJ1162431.1"/>
    <property type="molecule type" value="Genomic_DNA"/>
</dbReference>
<dbReference type="Proteomes" id="UP001066276">
    <property type="component" value="Chromosome 4_2"/>
</dbReference>
<dbReference type="GO" id="GO:0004252">
    <property type="term" value="F:serine-type endopeptidase activity"/>
    <property type="evidence" value="ECO:0007669"/>
    <property type="project" value="InterPro"/>
</dbReference>
<dbReference type="InterPro" id="IPR001254">
    <property type="entry name" value="Trypsin_dom"/>
</dbReference>
<evidence type="ECO:0000259" key="3">
    <source>
        <dbReference type="PROSITE" id="PS50240"/>
    </source>
</evidence>
<dbReference type="PROSITE" id="PS50240">
    <property type="entry name" value="TRYPSIN_DOM"/>
    <property type="match status" value="1"/>
</dbReference>
<feature type="region of interest" description="Disordered" evidence="2">
    <location>
        <begin position="71"/>
        <end position="138"/>
    </location>
</feature>
<dbReference type="InterPro" id="IPR009003">
    <property type="entry name" value="Peptidase_S1_PA"/>
</dbReference>
<organism evidence="4 5">
    <name type="scientific">Pleurodeles waltl</name>
    <name type="common">Iberian ribbed newt</name>
    <dbReference type="NCBI Taxonomy" id="8319"/>
    <lineage>
        <taxon>Eukaryota</taxon>
        <taxon>Metazoa</taxon>
        <taxon>Chordata</taxon>
        <taxon>Craniata</taxon>
        <taxon>Vertebrata</taxon>
        <taxon>Euteleostomi</taxon>
        <taxon>Amphibia</taxon>
        <taxon>Batrachia</taxon>
        <taxon>Caudata</taxon>
        <taxon>Salamandroidea</taxon>
        <taxon>Salamandridae</taxon>
        <taxon>Pleurodelinae</taxon>
        <taxon>Pleurodeles</taxon>
    </lineage>
</organism>
<dbReference type="AlphaFoldDB" id="A0AAV7SEU5"/>
<dbReference type="PANTHER" id="PTHR24252:SF8">
    <property type="entry name" value="ACROSIN"/>
    <property type="match status" value="1"/>
</dbReference>
<feature type="compositionally biased region" description="Acidic residues" evidence="2">
    <location>
        <begin position="100"/>
        <end position="115"/>
    </location>
</feature>
<dbReference type="SUPFAM" id="SSF50494">
    <property type="entry name" value="Trypsin-like serine proteases"/>
    <property type="match status" value="1"/>
</dbReference>
<evidence type="ECO:0000256" key="1">
    <source>
        <dbReference type="ARBA" id="ARBA00023157"/>
    </source>
</evidence>
<dbReference type="Gene3D" id="2.40.10.10">
    <property type="entry name" value="Trypsin-like serine proteases"/>
    <property type="match status" value="1"/>
</dbReference>
<name>A0AAV7SEU5_PLEWA</name>
<reference evidence="4" key="1">
    <citation type="journal article" date="2022" name="bioRxiv">
        <title>Sequencing and chromosome-scale assembly of the giantPleurodeles waltlgenome.</title>
        <authorList>
            <person name="Brown T."/>
            <person name="Elewa A."/>
            <person name="Iarovenko S."/>
            <person name="Subramanian E."/>
            <person name="Araus A.J."/>
            <person name="Petzold A."/>
            <person name="Susuki M."/>
            <person name="Suzuki K.-i.T."/>
            <person name="Hayashi T."/>
            <person name="Toyoda A."/>
            <person name="Oliveira C."/>
            <person name="Osipova E."/>
            <person name="Leigh N.D."/>
            <person name="Simon A."/>
            <person name="Yun M.H."/>
        </authorList>
    </citation>
    <scope>NUCLEOTIDE SEQUENCE</scope>
    <source>
        <strain evidence="4">20211129_DDA</strain>
        <tissue evidence="4">Liver</tissue>
    </source>
</reference>
<comment type="caution">
    <text evidence="4">The sequence shown here is derived from an EMBL/GenBank/DDBJ whole genome shotgun (WGS) entry which is preliminary data.</text>
</comment>
<dbReference type="Pfam" id="PF00089">
    <property type="entry name" value="Trypsin"/>
    <property type="match status" value="1"/>
</dbReference>
<feature type="compositionally biased region" description="Basic and acidic residues" evidence="2">
    <location>
        <begin position="88"/>
        <end position="99"/>
    </location>
</feature>
<protein>
    <recommendedName>
        <fullName evidence="3">Peptidase S1 domain-containing protein</fullName>
    </recommendedName>
</protein>
<evidence type="ECO:0000313" key="5">
    <source>
        <dbReference type="Proteomes" id="UP001066276"/>
    </source>
</evidence>
<sequence>MVVRTCYKKHKGWGDSGGPLMCKEKTSSVYYVIGVTSWGKGCAEANAPGVYSSTRYFLDWILKTVPGLKHLTPAKKSLPENEDEKEPEEGPHETPKENMSDSDTEYEDEEYDDYYDYYKGARRTSPAPRGTRYNSLAH</sequence>
<dbReference type="GO" id="GO:0006508">
    <property type="term" value="P:proteolysis"/>
    <property type="evidence" value="ECO:0007669"/>
    <property type="project" value="InterPro"/>
</dbReference>
<keyword evidence="1" id="KW-1015">Disulfide bond</keyword>